<evidence type="ECO:0000256" key="1">
    <source>
        <dbReference type="ARBA" id="ARBA00004123"/>
    </source>
</evidence>
<dbReference type="GO" id="GO:0001939">
    <property type="term" value="C:female pronucleus"/>
    <property type="evidence" value="ECO:0007669"/>
    <property type="project" value="TreeGrafter"/>
</dbReference>
<name>A0AA88XX86_PINIB</name>
<keyword evidence="3" id="KW-0963">Cytoplasm</keyword>
<dbReference type="GO" id="GO:0042393">
    <property type="term" value="F:histone binding"/>
    <property type="evidence" value="ECO:0007669"/>
    <property type="project" value="TreeGrafter"/>
</dbReference>
<dbReference type="AlphaFoldDB" id="A0AA88XX86"/>
<dbReference type="PANTHER" id="PTHR35678">
    <property type="entry name" value="PROTEIN STPG4"/>
    <property type="match status" value="1"/>
</dbReference>
<feature type="compositionally biased region" description="Polar residues" evidence="5">
    <location>
        <begin position="172"/>
        <end position="188"/>
    </location>
</feature>
<evidence type="ECO:0000256" key="3">
    <source>
        <dbReference type="ARBA" id="ARBA00022490"/>
    </source>
</evidence>
<evidence type="ECO:0000256" key="5">
    <source>
        <dbReference type="SAM" id="MobiDB-lite"/>
    </source>
</evidence>
<evidence type="ECO:0000313" key="6">
    <source>
        <dbReference type="EMBL" id="KAK3093562.1"/>
    </source>
</evidence>
<sequence length="225" mass="25925">RKALGEEYDKPITKREGWWRTYIRETPLPGAYDSKHFLLDLERRPNTYRFKSDGRKLDPHPHGKGATLLPGAYEFHHFLEDLERNPATYNFRATDRSKQNFLIIGQKDKDIDVSPNAYGVEHYLKMAVDKQASKHSMFRSSSKRFPSRPFRPRDGPGPGNYEYSPEKAKIAVSSSFKSRTPRFSTSHTRVPGPGTYEKTYQSPQPETVAKMGRQHGLFFSSAFHV</sequence>
<protein>
    <submittedName>
        <fullName evidence="6">Uncharacterized protein</fullName>
    </submittedName>
</protein>
<accession>A0AA88XX86</accession>
<keyword evidence="7" id="KW-1185">Reference proteome</keyword>
<feature type="region of interest" description="Disordered" evidence="5">
    <location>
        <begin position="135"/>
        <end position="203"/>
    </location>
</feature>
<dbReference type="PANTHER" id="PTHR35678:SF1">
    <property type="entry name" value="PROTEIN STPG4"/>
    <property type="match status" value="1"/>
</dbReference>
<dbReference type="GO" id="GO:0001940">
    <property type="term" value="C:male pronucleus"/>
    <property type="evidence" value="ECO:0007669"/>
    <property type="project" value="TreeGrafter"/>
</dbReference>
<organism evidence="6 7">
    <name type="scientific">Pinctada imbricata</name>
    <name type="common">Atlantic pearl-oyster</name>
    <name type="synonym">Pinctada martensii</name>
    <dbReference type="NCBI Taxonomy" id="66713"/>
    <lineage>
        <taxon>Eukaryota</taxon>
        <taxon>Metazoa</taxon>
        <taxon>Spiralia</taxon>
        <taxon>Lophotrochozoa</taxon>
        <taxon>Mollusca</taxon>
        <taxon>Bivalvia</taxon>
        <taxon>Autobranchia</taxon>
        <taxon>Pteriomorphia</taxon>
        <taxon>Pterioida</taxon>
        <taxon>Pterioidea</taxon>
        <taxon>Pteriidae</taxon>
        <taxon>Pinctada</taxon>
    </lineage>
</organism>
<dbReference type="InterPro" id="IPR010736">
    <property type="entry name" value="SHIPPO-rpt"/>
</dbReference>
<gene>
    <name evidence="6" type="ORF">FSP39_017325</name>
</gene>
<reference evidence="6" key="1">
    <citation type="submission" date="2019-08" db="EMBL/GenBank/DDBJ databases">
        <title>The improved chromosome-level genome for the pearl oyster Pinctada fucata martensii using PacBio sequencing and Hi-C.</title>
        <authorList>
            <person name="Zheng Z."/>
        </authorList>
    </citation>
    <scope>NUCLEOTIDE SEQUENCE</scope>
    <source>
        <strain evidence="6">ZZ-2019</strain>
        <tissue evidence="6">Adductor muscle</tissue>
    </source>
</reference>
<comment type="caution">
    <text evidence="6">The sequence shown here is derived from an EMBL/GenBank/DDBJ whole genome shotgun (WGS) entry which is preliminary data.</text>
</comment>
<dbReference type="GO" id="GO:0005737">
    <property type="term" value="C:cytoplasm"/>
    <property type="evidence" value="ECO:0007669"/>
    <property type="project" value="UniProtKB-SubCell"/>
</dbReference>
<evidence type="ECO:0000256" key="4">
    <source>
        <dbReference type="ARBA" id="ARBA00023242"/>
    </source>
</evidence>
<dbReference type="Proteomes" id="UP001186944">
    <property type="component" value="Unassembled WGS sequence"/>
</dbReference>
<dbReference type="EMBL" id="VSWD01000009">
    <property type="protein sequence ID" value="KAK3093562.1"/>
    <property type="molecule type" value="Genomic_DNA"/>
</dbReference>
<feature type="non-terminal residue" evidence="6">
    <location>
        <position position="1"/>
    </location>
</feature>
<dbReference type="GO" id="GO:0044727">
    <property type="term" value="P:epigenetic programing of male pronucleus"/>
    <property type="evidence" value="ECO:0007669"/>
    <property type="project" value="TreeGrafter"/>
</dbReference>
<dbReference type="GO" id="GO:0003682">
    <property type="term" value="F:chromatin binding"/>
    <property type="evidence" value="ECO:0007669"/>
    <property type="project" value="TreeGrafter"/>
</dbReference>
<dbReference type="Pfam" id="PF07004">
    <property type="entry name" value="SHIPPO-rpt"/>
    <property type="match status" value="2"/>
</dbReference>
<dbReference type="GO" id="GO:0042585">
    <property type="term" value="C:germinal vesicle"/>
    <property type="evidence" value="ECO:0007669"/>
    <property type="project" value="TreeGrafter"/>
</dbReference>
<comment type="subcellular location">
    <subcellularLocation>
        <location evidence="2">Cytoplasm</location>
    </subcellularLocation>
    <subcellularLocation>
        <location evidence="1">Nucleus</location>
    </subcellularLocation>
</comment>
<keyword evidence="4" id="KW-0539">Nucleus</keyword>
<proteinExistence type="predicted"/>
<evidence type="ECO:0000256" key="2">
    <source>
        <dbReference type="ARBA" id="ARBA00004496"/>
    </source>
</evidence>
<evidence type="ECO:0000313" key="7">
    <source>
        <dbReference type="Proteomes" id="UP001186944"/>
    </source>
</evidence>